<dbReference type="PROSITE" id="PS00463">
    <property type="entry name" value="ZN2_CY6_FUNGAL_1"/>
    <property type="match status" value="1"/>
</dbReference>
<protein>
    <recommendedName>
        <fullName evidence="7">Zn(2)-C6 fungal-type domain-containing protein</fullName>
    </recommendedName>
</protein>
<evidence type="ECO:0000313" key="8">
    <source>
        <dbReference type="EMBL" id="KDQ07265.1"/>
    </source>
</evidence>
<evidence type="ECO:0000313" key="9">
    <source>
        <dbReference type="Proteomes" id="UP000027195"/>
    </source>
</evidence>
<evidence type="ECO:0000256" key="2">
    <source>
        <dbReference type="ARBA" id="ARBA00022723"/>
    </source>
</evidence>
<evidence type="ECO:0000256" key="3">
    <source>
        <dbReference type="ARBA" id="ARBA00023015"/>
    </source>
</evidence>
<dbReference type="Proteomes" id="UP000027195">
    <property type="component" value="Unassembled WGS sequence"/>
</dbReference>
<organism evidence="8 9">
    <name type="scientific">Botryobasidium botryosum (strain FD-172 SS1)</name>
    <dbReference type="NCBI Taxonomy" id="930990"/>
    <lineage>
        <taxon>Eukaryota</taxon>
        <taxon>Fungi</taxon>
        <taxon>Dikarya</taxon>
        <taxon>Basidiomycota</taxon>
        <taxon>Agaricomycotina</taxon>
        <taxon>Agaricomycetes</taxon>
        <taxon>Cantharellales</taxon>
        <taxon>Botryobasidiaceae</taxon>
        <taxon>Botryobasidium</taxon>
    </lineage>
</organism>
<evidence type="ECO:0000259" key="7">
    <source>
        <dbReference type="PROSITE" id="PS50048"/>
    </source>
</evidence>
<dbReference type="PANTHER" id="PTHR47338:SF29">
    <property type="entry name" value="ZN(2)-C6 FUNGAL-TYPE DOMAIN-CONTAINING PROTEIN"/>
    <property type="match status" value="1"/>
</dbReference>
<feature type="region of interest" description="Disordered" evidence="6">
    <location>
        <begin position="78"/>
        <end position="104"/>
    </location>
</feature>
<dbReference type="Gene3D" id="4.10.240.10">
    <property type="entry name" value="Zn(2)-C6 fungal-type DNA-binding domain"/>
    <property type="match status" value="1"/>
</dbReference>
<keyword evidence="4" id="KW-0804">Transcription</keyword>
<dbReference type="InterPro" id="IPR001138">
    <property type="entry name" value="Zn2Cys6_DnaBD"/>
</dbReference>
<gene>
    <name evidence="8" type="ORF">BOTBODRAFT_613879</name>
</gene>
<dbReference type="InterPro" id="IPR050815">
    <property type="entry name" value="TF_fung"/>
</dbReference>
<dbReference type="Pfam" id="PF00172">
    <property type="entry name" value="Zn_clus"/>
    <property type="match status" value="1"/>
</dbReference>
<name>A0A067LY34_BOTB1</name>
<dbReference type="SMART" id="SM00066">
    <property type="entry name" value="GAL4"/>
    <property type="match status" value="1"/>
</dbReference>
<dbReference type="HOGENOM" id="CLU_022337_0_1_1"/>
<evidence type="ECO:0000256" key="1">
    <source>
        <dbReference type="ARBA" id="ARBA00004123"/>
    </source>
</evidence>
<feature type="domain" description="Zn(2)-C6 fungal-type" evidence="7">
    <location>
        <begin position="23"/>
        <end position="55"/>
    </location>
</feature>
<dbReference type="GO" id="GO:0008270">
    <property type="term" value="F:zinc ion binding"/>
    <property type="evidence" value="ECO:0007669"/>
    <property type="project" value="InterPro"/>
</dbReference>
<dbReference type="CDD" id="cd00067">
    <property type="entry name" value="GAL4"/>
    <property type="match status" value="1"/>
</dbReference>
<dbReference type="OrthoDB" id="2309723at2759"/>
<dbReference type="CDD" id="cd12148">
    <property type="entry name" value="fungal_TF_MHR"/>
    <property type="match status" value="1"/>
</dbReference>
<dbReference type="GO" id="GO:0005634">
    <property type="term" value="C:nucleus"/>
    <property type="evidence" value="ECO:0007669"/>
    <property type="project" value="UniProtKB-SubCell"/>
</dbReference>
<dbReference type="InterPro" id="IPR036864">
    <property type="entry name" value="Zn2-C6_fun-type_DNA-bd_sf"/>
</dbReference>
<dbReference type="PANTHER" id="PTHR47338">
    <property type="entry name" value="ZN(II)2CYS6 TRANSCRIPTION FACTOR (EUROFUNG)-RELATED"/>
    <property type="match status" value="1"/>
</dbReference>
<dbReference type="STRING" id="930990.A0A067LY34"/>
<dbReference type="PROSITE" id="PS50048">
    <property type="entry name" value="ZN2_CY6_FUNGAL_2"/>
    <property type="match status" value="1"/>
</dbReference>
<comment type="subcellular location">
    <subcellularLocation>
        <location evidence="1">Nucleus</location>
    </subcellularLocation>
</comment>
<keyword evidence="9" id="KW-1185">Reference proteome</keyword>
<dbReference type="SUPFAM" id="SSF57701">
    <property type="entry name" value="Zn2/Cys6 DNA-binding domain"/>
    <property type="match status" value="1"/>
</dbReference>
<sequence>MLDSPSHLFMRSHVKANLERGAACLMCRKRKQRCDGVKPICGGCTRSKGRVDCVYRATRRQRLEQQIRDLESRIAAAEAASSSEHNTTTSASVAGSLDGSTPGSAHDYKTSGAIVLPMFAGRSGLHALPSLRLPQQLSDPDMVKPPGGPVPQDVRTYLISLFLQFRWRHPFEFNISRLLFALELPPTHPNAPHPALVNAVLLNGCFFAESTFHKYEPSLMICLRRSIQHSLATADRLFDCMRALALFSCYLNNKCRMVESHYYLAGAMNLAIACGLNTINSLDLSAQTSSLLKPAADLVELGDRINFFWMLYITDRTGPLLGAGIACGPADDDISTVWPCPSDHYEDGCVCFQHSGTIKTLYDPNSTWLRGFDTPISLRAKGCALLHKASALVARFESCATWDGQLEGEIQVASQAISNFSDYMSIFRYAPSETADPEGVRGILATASTAAHAAVVRIYEITSQPDSGGFARRHIACQNAISAVQDLARLDDSYIPLAAGITLSPIRSFITEALQGGVQSALFVDTDFVTLLCTIEWRIKNFSPAANDAW</sequence>
<dbReference type="InParanoid" id="A0A067LY34"/>
<accession>A0A067LY34</accession>
<evidence type="ECO:0000256" key="6">
    <source>
        <dbReference type="SAM" id="MobiDB-lite"/>
    </source>
</evidence>
<proteinExistence type="predicted"/>
<keyword evidence="3" id="KW-0805">Transcription regulation</keyword>
<evidence type="ECO:0000256" key="5">
    <source>
        <dbReference type="ARBA" id="ARBA00023242"/>
    </source>
</evidence>
<keyword evidence="2" id="KW-0479">Metal-binding</keyword>
<keyword evidence="5" id="KW-0539">Nucleus</keyword>
<feature type="compositionally biased region" description="Low complexity" evidence="6">
    <location>
        <begin position="78"/>
        <end position="92"/>
    </location>
</feature>
<evidence type="ECO:0000256" key="4">
    <source>
        <dbReference type="ARBA" id="ARBA00023163"/>
    </source>
</evidence>
<dbReference type="GO" id="GO:0000981">
    <property type="term" value="F:DNA-binding transcription factor activity, RNA polymerase II-specific"/>
    <property type="evidence" value="ECO:0007669"/>
    <property type="project" value="InterPro"/>
</dbReference>
<dbReference type="EMBL" id="KL198111">
    <property type="protein sequence ID" value="KDQ07265.1"/>
    <property type="molecule type" value="Genomic_DNA"/>
</dbReference>
<reference evidence="9" key="1">
    <citation type="journal article" date="2014" name="Proc. Natl. Acad. Sci. U.S.A.">
        <title>Extensive sampling of basidiomycete genomes demonstrates inadequacy of the white-rot/brown-rot paradigm for wood decay fungi.</title>
        <authorList>
            <person name="Riley R."/>
            <person name="Salamov A.A."/>
            <person name="Brown D.W."/>
            <person name="Nagy L.G."/>
            <person name="Floudas D."/>
            <person name="Held B.W."/>
            <person name="Levasseur A."/>
            <person name="Lombard V."/>
            <person name="Morin E."/>
            <person name="Otillar R."/>
            <person name="Lindquist E.A."/>
            <person name="Sun H."/>
            <person name="LaButti K.M."/>
            <person name="Schmutz J."/>
            <person name="Jabbour D."/>
            <person name="Luo H."/>
            <person name="Baker S.E."/>
            <person name="Pisabarro A.G."/>
            <person name="Walton J.D."/>
            <person name="Blanchette R.A."/>
            <person name="Henrissat B."/>
            <person name="Martin F."/>
            <person name="Cullen D."/>
            <person name="Hibbett D.S."/>
            <person name="Grigoriev I.V."/>
        </authorList>
    </citation>
    <scope>NUCLEOTIDE SEQUENCE [LARGE SCALE GENOMIC DNA]</scope>
    <source>
        <strain evidence="9">FD-172 SS1</strain>
    </source>
</reference>
<dbReference type="AlphaFoldDB" id="A0A067LY34"/>